<evidence type="ECO:0000313" key="2">
    <source>
        <dbReference type="Proteomes" id="UP001331561"/>
    </source>
</evidence>
<dbReference type="SUPFAM" id="SSF141371">
    <property type="entry name" value="PilZ domain-like"/>
    <property type="match status" value="1"/>
</dbReference>
<evidence type="ECO:0000313" key="1">
    <source>
        <dbReference type="EMBL" id="MEC5388285.1"/>
    </source>
</evidence>
<reference evidence="1 2" key="1">
    <citation type="submission" date="2024-01" db="EMBL/GenBank/DDBJ databases">
        <title>Uliginosibacterium soil sp. nov.</title>
        <authorList>
            <person name="Lv Y."/>
        </authorList>
    </citation>
    <scope>NUCLEOTIDE SEQUENCE [LARGE SCALE GENOMIC DNA]</scope>
    <source>
        <strain evidence="1 2">H3</strain>
    </source>
</reference>
<dbReference type="RefSeq" id="WP_327601257.1">
    <property type="nucleotide sequence ID" value="NZ_JAYXHS010000005.1"/>
</dbReference>
<protein>
    <submittedName>
        <fullName evidence="1">PilZ domain-containing protein</fullName>
    </submittedName>
</protein>
<name>A0ABU6K983_9RHOO</name>
<dbReference type="Gene3D" id="2.40.10.220">
    <property type="entry name" value="predicted glycosyltransferase like domains"/>
    <property type="match status" value="1"/>
</dbReference>
<comment type="caution">
    <text evidence="1">The sequence shown here is derived from an EMBL/GenBank/DDBJ whole genome shotgun (WGS) entry which is preliminary data.</text>
</comment>
<dbReference type="Proteomes" id="UP001331561">
    <property type="component" value="Unassembled WGS sequence"/>
</dbReference>
<dbReference type="EMBL" id="JAYXHS010000005">
    <property type="protein sequence ID" value="MEC5388285.1"/>
    <property type="molecule type" value="Genomic_DNA"/>
</dbReference>
<accession>A0ABU6K983</accession>
<gene>
    <name evidence="1" type="ORF">VVD49_21310</name>
</gene>
<sequence length="135" mass="15055">MSQYEYNERRQRQRFLAKRGGATCFWVALDGNRIPLIDLSLEGFSIAAETAPDGDQPFAFELRLEGIPDKIKGQAQHMNFVPGDPEGQIGCRFISLEGEGAMRLHEWLTIHVIATATVRITAKEAEKIVEGPSLI</sequence>
<organism evidence="1 2">
    <name type="scientific">Uliginosibacterium silvisoli</name>
    <dbReference type="NCBI Taxonomy" id="3114758"/>
    <lineage>
        <taxon>Bacteria</taxon>
        <taxon>Pseudomonadati</taxon>
        <taxon>Pseudomonadota</taxon>
        <taxon>Betaproteobacteria</taxon>
        <taxon>Rhodocyclales</taxon>
        <taxon>Zoogloeaceae</taxon>
        <taxon>Uliginosibacterium</taxon>
    </lineage>
</organism>
<keyword evidence="2" id="KW-1185">Reference proteome</keyword>
<proteinExistence type="predicted"/>